<reference evidence="4 5" key="1">
    <citation type="submission" date="2023-08" db="EMBL/GenBank/DDBJ databases">
        <authorList>
            <person name="Joshi A."/>
            <person name="Thite S."/>
        </authorList>
    </citation>
    <scope>NUCLEOTIDE SEQUENCE [LARGE SCALE GENOMIC DNA]</scope>
    <source>
        <strain evidence="4 5">AC40</strain>
    </source>
</reference>
<dbReference type="NCBIfam" id="NF003967">
    <property type="entry name" value="PRK05461.1"/>
    <property type="match status" value="1"/>
</dbReference>
<evidence type="ECO:0000313" key="4">
    <source>
        <dbReference type="EMBL" id="MDP4536088.1"/>
    </source>
</evidence>
<accession>A0ABT9GYF6</accession>
<dbReference type="InterPro" id="IPR007474">
    <property type="entry name" value="ApaG_domain"/>
</dbReference>
<comment type="caution">
    <text evidence="4">The sequence shown here is derived from an EMBL/GenBank/DDBJ whole genome shotgun (WGS) entry which is preliminary data.</text>
</comment>
<evidence type="ECO:0000256" key="1">
    <source>
        <dbReference type="ARBA" id="ARBA00017693"/>
    </source>
</evidence>
<protein>
    <recommendedName>
        <fullName evidence="1 2">Protein ApaG</fullName>
    </recommendedName>
</protein>
<dbReference type="Proteomes" id="UP001231616">
    <property type="component" value="Unassembled WGS sequence"/>
</dbReference>
<sequence length="129" mass="14494">MTMSTAIEIETETFYVSAQSDPEQNRYVFAYTIRIHNKGEHTVQLLRRHWLISDANGQQVEVDGEGVVGEKPTLAPNEHFSYTSGAVLDTPVGTMQGHYVMKSSTQADQPQEFKVDIPLFRLAIPNILN</sequence>
<dbReference type="PANTHER" id="PTHR14289:SF16">
    <property type="entry name" value="POLYMERASE DELTA-INTERACTING PROTEIN 2"/>
    <property type="match status" value="1"/>
</dbReference>
<dbReference type="SUPFAM" id="SSF110069">
    <property type="entry name" value="ApaG-like"/>
    <property type="match status" value="1"/>
</dbReference>
<dbReference type="Pfam" id="PF04379">
    <property type="entry name" value="DUF525"/>
    <property type="match status" value="1"/>
</dbReference>
<evidence type="ECO:0000256" key="2">
    <source>
        <dbReference type="HAMAP-Rule" id="MF_00791"/>
    </source>
</evidence>
<evidence type="ECO:0000259" key="3">
    <source>
        <dbReference type="PROSITE" id="PS51087"/>
    </source>
</evidence>
<evidence type="ECO:0000313" key="5">
    <source>
        <dbReference type="Proteomes" id="UP001231616"/>
    </source>
</evidence>
<dbReference type="InterPro" id="IPR036767">
    <property type="entry name" value="ApaG_sf"/>
</dbReference>
<dbReference type="HAMAP" id="MF_00791">
    <property type="entry name" value="ApaG"/>
    <property type="match status" value="1"/>
</dbReference>
<name>A0ABT9GYF6_9GAMM</name>
<dbReference type="InterPro" id="IPR023065">
    <property type="entry name" value="Uncharacterised_ApaG"/>
</dbReference>
<dbReference type="PROSITE" id="PS51087">
    <property type="entry name" value="APAG"/>
    <property type="match status" value="1"/>
</dbReference>
<keyword evidence="5" id="KW-1185">Reference proteome</keyword>
<proteinExistence type="inferred from homology"/>
<dbReference type="EMBL" id="JAUZVZ010000009">
    <property type="protein sequence ID" value="MDP4536088.1"/>
    <property type="molecule type" value="Genomic_DNA"/>
</dbReference>
<feature type="domain" description="ApaG" evidence="3">
    <location>
        <begin position="1"/>
        <end position="129"/>
    </location>
</feature>
<gene>
    <name evidence="2 4" type="primary">apaG</name>
    <name evidence="4" type="ORF">Q3O60_07810</name>
</gene>
<organism evidence="4 5">
    <name type="scientific">Alkalimonas collagenimarina</name>
    <dbReference type="NCBI Taxonomy" id="400390"/>
    <lineage>
        <taxon>Bacteria</taxon>
        <taxon>Pseudomonadati</taxon>
        <taxon>Pseudomonadota</taxon>
        <taxon>Gammaproteobacteria</taxon>
        <taxon>Alkalimonas</taxon>
    </lineage>
</organism>
<dbReference type="Gene3D" id="2.60.40.1470">
    <property type="entry name" value="ApaG domain"/>
    <property type="match status" value="1"/>
</dbReference>
<dbReference type="PANTHER" id="PTHR14289">
    <property type="entry name" value="F-BOX ONLY PROTEIN 3"/>
    <property type="match status" value="1"/>
</dbReference>
<dbReference type="RefSeq" id="WP_305893354.1">
    <property type="nucleotide sequence ID" value="NZ_JAUZVZ010000009.1"/>
</dbReference>